<feature type="signal peptide" evidence="2">
    <location>
        <begin position="1"/>
        <end position="19"/>
    </location>
</feature>
<proteinExistence type="predicted"/>
<organism evidence="4 5">
    <name type="scientific">Flavobacterium agri</name>
    <dbReference type="NCBI Taxonomy" id="2743471"/>
    <lineage>
        <taxon>Bacteria</taxon>
        <taxon>Pseudomonadati</taxon>
        <taxon>Bacteroidota</taxon>
        <taxon>Flavobacteriia</taxon>
        <taxon>Flavobacteriales</taxon>
        <taxon>Flavobacteriaceae</taxon>
        <taxon>Flavobacterium</taxon>
    </lineage>
</organism>
<dbReference type="RefSeq" id="WP_176005252.1">
    <property type="nucleotide sequence ID" value="NZ_JABWMI010000006.1"/>
</dbReference>
<evidence type="ECO:0000256" key="2">
    <source>
        <dbReference type="SAM" id="SignalP"/>
    </source>
</evidence>
<accession>A0A7Y9C6N9</accession>
<keyword evidence="2" id="KW-0732">Signal</keyword>
<dbReference type="AlphaFoldDB" id="A0A7Y9C6N9"/>
<name>A0A7Y9C6N9_9FLAO</name>
<gene>
    <name evidence="4" type="ORF">HZF10_05880</name>
</gene>
<evidence type="ECO:0000256" key="1">
    <source>
        <dbReference type="SAM" id="MobiDB-lite"/>
    </source>
</evidence>
<feature type="region of interest" description="Disordered" evidence="1">
    <location>
        <begin position="171"/>
        <end position="203"/>
    </location>
</feature>
<evidence type="ECO:0000259" key="3">
    <source>
        <dbReference type="Pfam" id="PF14771"/>
    </source>
</evidence>
<feature type="chain" id="PRO_5030520372" evidence="2">
    <location>
        <begin position="20"/>
        <end position="298"/>
    </location>
</feature>
<dbReference type="Proteomes" id="UP000535020">
    <property type="component" value="Unassembled WGS sequence"/>
</dbReference>
<feature type="compositionally biased region" description="Low complexity" evidence="1">
    <location>
        <begin position="175"/>
        <end position="187"/>
    </location>
</feature>
<protein>
    <submittedName>
        <fullName evidence="4">DUF4476 domain-containing protein</fullName>
    </submittedName>
</protein>
<dbReference type="EMBL" id="JACBJI010000002">
    <property type="protein sequence ID" value="NYA70442.1"/>
    <property type="molecule type" value="Genomic_DNA"/>
</dbReference>
<evidence type="ECO:0000313" key="5">
    <source>
        <dbReference type="Proteomes" id="UP000535020"/>
    </source>
</evidence>
<evidence type="ECO:0000313" key="4">
    <source>
        <dbReference type="EMBL" id="NYA70442.1"/>
    </source>
</evidence>
<sequence>MNVKITSVLLFLVAIISNAQNRGHLTIFSEDGDKFFLILNGERINDVAQTNLRVEDLPQPYYNAKIIFADKTKKEITTNNLSLTDVDDHFMDVTYKIRRDKKNPSKMKMNFFSMAEIEPDFTPAPTLYVMHYGQPRVSQTVTTTTTTNAQPNGVQMNANVPGMNVNISIQDPEMSTSQTTTTTTTTSYSDNERPRPSRGCRNGYAMSPRQLDDMLSSLRKQTFEDTRIKTAKQMISANCLSSAQVAKMCQEFTFEANRLELAKFAYAYCVDPNNYYKVNDVFTFSSSTDELTEFVSGR</sequence>
<keyword evidence="5" id="KW-1185">Reference proteome</keyword>
<dbReference type="Pfam" id="PF14771">
    <property type="entry name" value="DUF4476"/>
    <property type="match status" value="1"/>
</dbReference>
<comment type="caution">
    <text evidence="4">The sequence shown here is derived from an EMBL/GenBank/DDBJ whole genome shotgun (WGS) entry which is preliminary data.</text>
</comment>
<dbReference type="InterPro" id="IPR028011">
    <property type="entry name" value="DUF4476"/>
</dbReference>
<feature type="domain" description="DUF4476" evidence="3">
    <location>
        <begin position="206"/>
        <end position="294"/>
    </location>
</feature>
<reference evidence="4 5" key="1">
    <citation type="submission" date="2020-07" db="EMBL/GenBank/DDBJ databases">
        <authorList>
            <person name="Sun Q."/>
        </authorList>
    </citation>
    <scope>NUCLEOTIDE SEQUENCE [LARGE SCALE GENOMIC DNA]</scope>
    <source>
        <strain evidence="4 5">MAH-1</strain>
    </source>
</reference>